<evidence type="ECO:0000259" key="3">
    <source>
        <dbReference type="Pfam" id="PF01593"/>
    </source>
</evidence>
<proteinExistence type="inferred from homology"/>
<dbReference type="SUPFAM" id="SSF51905">
    <property type="entry name" value="FAD/NAD(P)-binding domain"/>
    <property type="match status" value="1"/>
</dbReference>
<dbReference type="PANTHER" id="PTHR10742:SF368">
    <property type="entry name" value="POLYAMINE OXIDASE 1"/>
    <property type="match status" value="1"/>
</dbReference>
<reference evidence="4 5" key="1">
    <citation type="submission" date="2024-08" db="EMBL/GenBank/DDBJ databases">
        <title>Insights into the chromosomal genome structure of Flemingia macrophylla.</title>
        <authorList>
            <person name="Ding Y."/>
            <person name="Zhao Y."/>
            <person name="Bi W."/>
            <person name="Wu M."/>
            <person name="Zhao G."/>
            <person name="Gong Y."/>
            <person name="Li W."/>
            <person name="Zhang P."/>
        </authorList>
    </citation>
    <scope>NUCLEOTIDE SEQUENCE [LARGE SCALE GENOMIC DNA]</scope>
    <source>
        <strain evidence="4">DYQJB</strain>
        <tissue evidence="4">Leaf</tissue>
    </source>
</reference>
<evidence type="ECO:0000313" key="4">
    <source>
        <dbReference type="EMBL" id="KAL2344467.1"/>
    </source>
</evidence>
<gene>
    <name evidence="4" type="ORF">Fmac_005752</name>
</gene>
<evidence type="ECO:0000256" key="1">
    <source>
        <dbReference type="ARBA" id="ARBA00005995"/>
    </source>
</evidence>
<evidence type="ECO:0000313" key="5">
    <source>
        <dbReference type="Proteomes" id="UP001603857"/>
    </source>
</evidence>
<dbReference type="InterPro" id="IPR036188">
    <property type="entry name" value="FAD/NAD-bd_sf"/>
</dbReference>
<comment type="caution">
    <text evidence="4">The sequence shown here is derived from an EMBL/GenBank/DDBJ whole genome shotgun (WGS) entry which is preliminary data.</text>
</comment>
<dbReference type="AlphaFoldDB" id="A0ABD1N8N5"/>
<dbReference type="PANTHER" id="PTHR10742">
    <property type="entry name" value="FLAVIN MONOAMINE OXIDASE"/>
    <property type="match status" value="1"/>
</dbReference>
<name>A0ABD1N8N5_9FABA</name>
<organism evidence="4 5">
    <name type="scientific">Flemingia macrophylla</name>
    <dbReference type="NCBI Taxonomy" id="520843"/>
    <lineage>
        <taxon>Eukaryota</taxon>
        <taxon>Viridiplantae</taxon>
        <taxon>Streptophyta</taxon>
        <taxon>Embryophyta</taxon>
        <taxon>Tracheophyta</taxon>
        <taxon>Spermatophyta</taxon>
        <taxon>Magnoliopsida</taxon>
        <taxon>eudicotyledons</taxon>
        <taxon>Gunneridae</taxon>
        <taxon>Pentapetalae</taxon>
        <taxon>rosids</taxon>
        <taxon>fabids</taxon>
        <taxon>Fabales</taxon>
        <taxon>Fabaceae</taxon>
        <taxon>Papilionoideae</taxon>
        <taxon>50 kb inversion clade</taxon>
        <taxon>NPAAA clade</taxon>
        <taxon>indigoferoid/millettioid clade</taxon>
        <taxon>Phaseoleae</taxon>
        <taxon>Flemingia</taxon>
    </lineage>
</organism>
<accession>A0ABD1N8N5</accession>
<comment type="similarity">
    <text evidence="1">Belongs to the flavin monoamine oxidase family.</text>
</comment>
<dbReference type="InterPro" id="IPR050281">
    <property type="entry name" value="Flavin_monoamine_oxidase"/>
</dbReference>
<feature type="domain" description="Amine oxidase" evidence="3">
    <location>
        <begin position="2"/>
        <end position="68"/>
    </location>
</feature>
<dbReference type="Pfam" id="PF01593">
    <property type="entry name" value="Amino_oxidase"/>
    <property type="match status" value="1"/>
</dbReference>
<dbReference type="InterPro" id="IPR002937">
    <property type="entry name" value="Amino_oxidase"/>
</dbReference>
<keyword evidence="5" id="KW-1185">Reference proteome</keyword>
<evidence type="ECO:0000256" key="2">
    <source>
        <dbReference type="SAM" id="MobiDB-lite"/>
    </source>
</evidence>
<dbReference type="Gene3D" id="3.50.50.60">
    <property type="entry name" value="FAD/NAD(P)-binding domain"/>
    <property type="match status" value="1"/>
</dbReference>
<protein>
    <recommendedName>
        <fullName evidence="3">Amine oxidase domain-containing protein</fullName>
    </recommendedName>
</protein>
<sequence length="173" mass="18375">MLAESGVEDMVILEASNRVGGRIRKEHFGGVSVDLGAGWIAGVGGPQRNPVWELAAQFGLRTCFSDYTNAGTSPDDVVSGFRSVSLPLTLLRVKLRSQEEERNDGDRIDNASELTTTPETLAACATPTRSSTLQESLTGALEPFLGSDDCGVSSGYEAIRTIGAMKIFGGSFR</sequence>
<dbReference type="EMBL" id="JBGMDY010000002">
    <property type="protein sequence ID" value="KAL2344467.1"/>
    <property type="molecule type" value="Genomic_DNA"/>
</dbReference>
<dbReference type="Proteomes" id="UP001603857">
    <property type="component" value="Unassembled WGS sequence"/>
</dbReference>
<feature type="compositionally biased region" description="Basic and acidic residues" evidence="2">
    <location>
        <begin position="99"/>
        <end position="110"/>
    </location>
</feature>
<feature type="region of interest" description="Disordered" evidence="2">
    <location>
        <begin position="99"/>
        <end position="118"/>
    </location>
</feature>